<evidence type="ECO:0000313" key="15">
    <source>
        <dbReference type="Proteomes" id="UP000661715"/>
    </source>
</evidence>
<feature type="domain" description="TonB-dependent receptor plug" evidence="13">
    <location>
        <begin position="115"/>
        <end position="223"/>
    </location>
</feature>
<dbReference type="SUPFAM" id="SSF49464">
    <property type="entry name" value="Carboxypeptidase regulatory domain-like"/>
    <property type="match status" value="1"/>
</dbReference>
<evidence type="ECO:0000259" key="12">
    <source>
        <dbReference type="Pfam" id="PF00593"/>
    </source>
</evidence>
<feature type="signal peptide" evidence="11">
    <location>
        <begin position="1"/>
        <end position="18"/>
    </location>
</feature>
<proteinExistence type="inferred from homology"/>
<feature type="domain" description="TonB-dependent receptor-like beta-barrel" evidence="12">
    <location>
        <begin position="399"/>
        <end position="934"/>
    </location>
</feature>
<evidence type="ECO:0000256" key="1">
    <source>
        <dbReference type="ARBA" id="ARBA00004571"/>
    </source>
</evidence>
<dbReference type="InterPro" id="IPR037066">
    <property type="entry name" value="Plug_dom_sf"/>
</dbReference>
<keyword evidence="6 10" id="KW-0798">TonB box</keyword>
<evidence type="ECO:0000256" key="5">
    <source>
        <dbReference type="ARBA" id="ARBA00022729"/>
    </source>
</evidence>
<name>A0ABR7UR69_9FLAO</name>
<evidence type="ECO:0000256" key="2">
    <source>
        <dbReference type="ARBA" id="ARBA00022448"/>
    </source>
</evidence>
<dbReference type="InterPro" id="IPR036942">
    <property type="entry name" value="Beta-barrel_TonB_sf"/>
</dbReference>
<sequence>MKAYLFFSFLFFCSVNFAQNTVEGSIVEKNNLPVVGANIRVVGETAATVTDSDGKFLLSTSLRFPYELEVSSVGFKTKKITITSKKQLIGIFLEEEQNVLDEIVVSASRTPERIFESPVTIERMGISDVKKTASATFYDGLENLKEVQMNTSSLTFKSINTRGFATVANTRFMQLVDGMDNSSPLLNFVLGNMVGISEIDVQSVELLPGASSALYGANAFNGILFMNSKSPFNYQGITAYAKYGQTSQKAARTNDFVDYGIRMAHAFDKHFAAKANFAYMRGTDWYATDYRDRFVDGRDRTSPNYDGTNVYGDEVSTNIYNVGQKMITSGAWAMTGLPDSFAEYLPKENVSRTGYNEVDLTDNKASNTKIDLALHFRPFGNENFEIIWLSKFGFGNAVYQGANRYYLNNFFMQQHKLEFKGKNFFLRGYTTSEDGGNSYDMLFTGINVNRAWKSDETWFGTYAANYAGVYGNPASPLYNNAAGAHVYARAQADVGRLMPGTAAFKAAFNSVIAEPDVLTGSRLVDNSKIYHSDANYNFKDLIQFAEIQIGGSFREYQLNSHGRIYTDDNGPIHYNEYGAYTQLMKKFMEERLKFTGSIRYDKSQNFDGNFSPRLSLVYAAGENKQHNFRASFQTGFRNPTTQDQYIGFNIGNAVLIGSAPDNLSRYSETLPVSTAAGQSYAGGTSAIMTGNEAYNNSYTASSVQAFEAFAAANPGNKPGAAALLRKTAINYVKPEEVKAFELGYRSRVKEVIIDVSAYYNIYNNFIGNVNAVAPLYGKASNTFDFASGAPTYGTNPEVQSLHALANGNYRIYQLYTNTNVEIKSFGLGVGLSRKVYKNFELGMNYNYAEFDFDQAKDPSFEAGFNTPKHRAKISLGNEELFKNFGFNISGRWNSDYKWESSMIDGMVKSATVVDAQMNYRIPSLKSTLKVAASNIGGKEYMQVLGAGLIGQQYFVSWTVNP</sequence>
<accession>A0ABR7UR69</accession>
<evidence type="ECO:0008006" key="16">
    <source>
        <dbReference type="Google" id="ProtNLM"/>
    </source>
</evidence>
<dbReference type="RefSeq" id="WP_188220693.1">
    <property type="nucleotide sequence ID" value="NZ_NASZ01000013.1"/>
</dbReference>
<evidence type="ECO:0000256" key="8">
    <source>
        <dbReference type="ARBA" id="ARBA00023170"/>
    </source>
</evidence>
<dbReference type="Pfam" id="PF13715">
    <property type="entry name" value="CarbopepD_reg_2"/>
    <property type="match status" value="1"/>
</dbReference>
<keyword evidence="9" id="KW-0998">Cell outer membrane</keyword>
<reference evidence="14 15" key="1">
    <citation type="journal article" date="2020" name="Microbiol. Res.">
        <title>Flavobacterium pokkalii sp. nov., a novel plant growth promoting native rhizobacteria isolated from pokkali rice grown in coastal saline affected agricultural regions of southern India, Kerala.</title>
        <authorList>
            <person name="Menon R.R."/>
            <person name="Kumari S."/>
            <person name="Viver T."/>
            <person name="Rameshkumar N."/>
        </authorList>
    </citation>
    <scope>NUCLEOTIDE SEQUENCE [LARGE SCALE GENOMIC DNA]</scope>
    <source>
        <strain evidence="14 15">L1I52</strain>
    </source>
</reference>
<dbReference type="InterPro" id="IPR039426">
    <property type="entry name" value="TonB-dep_rcpt-like"/>
</dbReference>
<dbReference type="InterPro" id="IPR008969">
    <property type="entry name" value="CarboxyPept-like_regulatory"/>
</dbReference>
<evidence type="ECO:0000256" key="4">
    <source>
        <dbReference type="ARBA" id="ARBA00022692"/>
    </source>
</evidence>
<dbReference type="Gene3D" id="2.60.40.1120">
    <property type="entry name" value="Carboxypeptidase-like, regulatory domain"/>
    <property type="match status" value="1"/>
</dbReference>
<evidence type="ECO:0000256" key="9">
    <source>
        <dbReference type="ARBA" id="ARBA00023237"/>
    </source>
</evidence>
<keyword evidence="3" id="KW-1134">Transmembrane beta strand</keyword>
<keyword evidence="15" id="KW-1185">Reference proteome</keyword>
<comment type="caution">
    <text evidence="14">The sequence shown here is derived from an EMBL/GenBank/DDBJ whole genome shotgun (WGS) entry which is preliminary data.</text>
</comment>
<dbReference type="PANTHER" id="PTHR30069">
    <property type="entry name" value="TONB-DEPENDENT OUTER MEMBRANE RECEPTOR"/>
    <property type="match status" value="1"/>
</dbReference>
<comment type="subcellular location">
    <subcellularLocation>
        <location evidence="1">Cell outer membrane</location>
        <topology evidence="1">Multi-pass membrane protein</topology>
    </subcellularLocation>
</comment>
<feature type="chain" id="PRO_5046815999" description="TonB-dependent Receptor Plug Domain" evidence="11">
    <location>
        <begin position="19"/>
        <end position="961"/>
    </location>
</feature>
<gene>
    <name evidence="14" type="ORF">B6A10_09515</name>
</gene>
<organism evidence="14 15">
    <name type="scientific">Flavobacterium pokkalii</name>
    <dbReference type="NCBI Taxonomy" id="1940408"/>
    <lineage>
        <taxon>Bacteria</taxon>
        <taxon>Pseudomonadati</taxon>
        <taxon>Bacteroidota</taxon>
        <taxon>Flavobacteriia</taxon>
        <taxon>Flavobacteriales</taxon>
        <taxon>Flavobacteriaceae</taxon>
        <taxon>Flavobacterium</taxon>
    </lineage>
</organism>
<dbReference type="SUPFAM" id="SSF56935">
    <property type="entry name" value="Porins"/>
    <property type="match status" value="1"/>
</dbReference>
<keyword evidence="4" id="KW-0812">Transmembrane</keyword>
<protein>
    <recommendedName>
        <fullName evidence="16">TonB-dependent Receptor Plug Domain</fullName>
    </recommendedName>
</protein>
<dbReference type="InterPro" id="IPR012910">
    <property type="entry name" value="Plug_dom"/>
</dbReference>
<dbReference type="Pfam" id="PF07715">
    <property type="entry name" value="Plug"/>
    <property type="match status" value="1"/>
</dbReference>
<dbReference type="Proteomes" id="UP000661715">
    <property type="component" value="Unassembled WGS sequence"/>
</dbReference>
<keyword evidence="8" id="KW-0675">Receptor</keyword>
<keyword evidence="7 10" id="KW-0472">Membrane</keyword>
<keyword evidence="5 11" id="KW-0732">Signal</keyword>
<dbReference type="Gene3D" id="2.170.130.10">
    <property type="entry name" value="TonB-dependent receptor, plug domain"/>
    <property type="match status" value="1"/>
</dbReference>
<dbReference type="PANTHER" id="PTHR30069:SF29">
    <property type="entry name" value="HEMOGLOBIN AND HEMOGLOBIN-HAPTOGLOBIN-BINDING PROTEIN 1-RELATED"/>
    <property type="match status" value="1"/>
</dbReference>
<comment type="similarity">
    <text evidence="10">Belongs to the TonB-dependent receptor family.</text>
</comment>
<dbReference type="Pfam" id="PF00593">
    <property type="entry name" value="TonB_dep_Rec_b-barrel"/>
    <property type="match status" value="1"/>
</dbReference>
<evidence type="ECO:0000259" key="13">
    <source>
        <dbReference type="Pfam" id="PF07715"/>
    </source>
</evidence>
<evidence type="ECO:0000313" key="14">
    <source>
        <dbReference type="EMBL" id="MBD0725416.1"/>
    </source>
</evidence>
<evidence type="ECO:0000256" key="7">
    <source>
        <dbReference type="ARBA" id="ARBA00023136"/>
    </source>
</evidence>
<dbReference type="Gene3D" id="2.40.170.20">
    <property type="entry name" value="TonB-dependent receptor, beta-barrel domain"/>
    <property type="match status" value="1"/>
</dbReference>
<evidence type="ECO:0000256" key="3">
    <source>
        <dbReference type="ARBA" id="ARBA00022452"/>
    </source>
</evidence>
<keyword evidence="2" id="KW-0813">Transport</keyword>
<evidence type="ECO:0000256" key="11">
    <source>
        <dbReference type="SAM" id="SignalP"/>
    </source>
</evidence>
<evidence type="ECO:0000256" key="6">
    <source>
        <dbReference type="ARBA" id="ARBA00023077"/>
    </source>
</evidence>
<dbReference type="EMBL" id="NASZ01000013">
    <property type="protein sequence ID" value="MBD0725416.1"/>
    <property type="molecule type" value="Genomic_DNA"/>
</dbReference>
<evidence type="ECO:0000256" key="10">
    <source>
        <dbReference type="RuleBase" id="RU003357"/>
    </source>
</evidence>
<dbReference type="InterPro" id="IPR000531">
    <property type="entry name" value="Beta-barrel_TonB"/>
</dbReference>